<organism evidence="2 3">
    <name type="scientific">Pseudomonas antarctica</name>
    <dbReference type="NCBI Taxonomy" id="219572"/>
    <lineage>
        <taxon>Bacteria</taxon>
        <taxon>Pseudomonadati</taxon>
        <taxon>Pseudomonadota</taxon>
        <taxon>Gammaproteobacteria</taxon>
        <taxon>Pseudomonadales</taxon>
        <taxon>Pseudomonadaceae</taxon>
        <taxon>Pseudomonas</taxon>
    </lineage>
</organism>
<name>A0A1H0BF98_9PSED</name>
<proteinExistence type="predicted"/>
<sequence>MQILICLNSCLVNNCDSGNHHTDMKRSLKNNRQFNITRRSVLYFFDFRLAAFGNTFEKIVKKMNRTIATTPWKFIIYELYLALITTLQVTQERKGKTINSSIIMRDLRQLL</sequence>
<dbReference type="EMBL" id="JXDI01000003">
    <property type="protein sequence ID" value="KAF2406440.1"/>
    <property type="molecule type" value="Genomic_DNA"/>
</dbReference>
<dbReference type="Proteomes" id="UP000182470">
    <property type="component" value="Chromosome I"/>
</dbReference>
<evidence type="ECO:0000313" key="2">
    <source>
        <dbReference type="EMBL" id="SDN44344.1"/>
    </source>
</evidence>
<reference evidence="1 4" key="1">
    <citation type="submission" date="2015-01" db="EMBL/GenBank/DDBJ databases">
        <title>Genome Sequence of Pseudomonas antarctica CMS 35.</title>
        <authorList>
            <person name="Voget S."/>
            <person name="Chow J."/>
            <person name="Daniel R."/>
            <person name="Streit W."/>
        </authorList>
    </citation>
    <scope>NUCLEOTIDE SEQUENCE [LARGE SCALE GENOMIC DNA]</scope>
    <source>
        <strain evidence="1 4">CMS 35</strain>
    </source>
</reference>
<accession>A0A1H0BF98</accession>
<gene>
    <name evidence="1" type="ORF">PSAN_46150</name>
    <name evidence="2" type="ORF">SAMN04490179_4272</name>
</gene>
<reference evidence="2 3" key="2">
    <citation type="submission" date="2016-10" db="EMBL/GenBank/DDBJ databases">
        <authorList>
            <person name="de Groot N.N."/>
        </authorList>
    </citation>
    <scope>NUCLEOTIDE SEQUENCE [LARGE SCALE GENOMIC DNA]</scope>
    <source>
        <strain evidence="2 3">BS2772</strain>
    </source>
</reference>
<keyword evidence="4" id="KW-1185">Reference proteome</keyword>
<dbReference type="Proteomes" id="UP000748067">
    <property type="component" value="Unassembled WGS sequence"/>
</dbReference>
<evidence type="ECO:0000313" key="3">
    <source>
        <dbReference type="Proteomes" id="UP000182470"/>
    </source>
</evidence>
<evidence type="ECO:0000313" key="1">
    <source>
        <dbReference type="EMBL" id="KAF2406440.1"/>
    </source>
</evidence>
<evidence type="ECO:0000313" key="4">
    <source>
        <dbReference type="Proteomes" id="UP000748067"/>
    </source>
</evidence>
<dbReference type="EMBL" id="LT629704">
    <property type="protein sequence ID" value="SDN44344.1"/>
    <property type="molecule type" value="Genomic_DNA"/>
</dbReference>
<dbReference type="AlphaFoldDB" id="A0A1H0BF98"/>
<protein>
    <submittedName>
        <fullName evidence="2">Uncharacterized protein</fullName>
    </submittedName>
</protein>